<feature type="region of interest" description="Disordered" evidence="1">
    <location>
        <begin position="319"/>
        <end position="344"/>
    </location>
</feature>
<feature type="compositionally biased region" description="Basic and acidic residues" evidence="1">
    <location>
        <begin position="429"/>
        <end position="461"/>
    </location>
</feature>
<feature type="region of interest" description="Disordered" evidence="1">
    <location>
        <begin position="368"/>
        <end position="566"/>
    </location>
</feature>
<protein>
    <submittedName>
        <fullName evidence="2">Uncharacterized protein</fullName>
    </submittedName>
</protein>
<evidence type="ECO:0000256" key="1">
    <source>
        <dbReference type="SAM" id="MobiDB-lite"/>
    </source>
</evidence>
<feature type="compositionally biased region" description="Basic and acidic residues" evidence="1">
    <location>
        <begin position="491"/>
        <end position="502"/>
    </location>
</feature>
<dbReference type="OrthoDB" id="3220614at2759"/>
<dbReference type="AlphaFoldDB" id="A0A9W8JVX4"/>
<gene>
    <name evidence="2" type="ORF">NLJ89_g9389</name>
</gene>
<dbReference type="EMBL" id="JANKHO010001455">
    <property type="protein sequence ID" value="KAJ3501316.1"/>
    <property type="molecule type" value="Genomic_DNA"/>
</dbReference>
<dbReference type="InterPro" id="IPR046521">
    <property type="entry name" value="DUF6698"/>
</dbReference>
<feature type="compositionally biased region" description="Basic and acidic residues" evidence="1">
    <location>
        <begin position="379"/>
        <end position="398"/>
    </location>
</feature>
<proteinExistence type="predicted"/>
<evidence type="ECO:0000313" key="2">
    <source>
        <dbReference type="EMBL" id="KAJ3501316.1"/>
    </source>
</evidence>
<evidence type="ECO:0000313" key="3">
    <source>
        <dbReference type="Proteomes" id="UP001148786"/>
    </source>
</evidence>
<organism evidence="2 3">
    <name type="scientific">Agrocybe chaxingu</name>
    <dbReference type="NCBI Taxonomy" id="84603"/>
    <lineage>
        <taxon>Eukaryota</taxon>
        <taxon>Fungi</taxon>
        <taxon>Dikarya</taxon>
        <taxon>Basidiomycota</taxon>
        <taxon>Agaricomycotina</taxon>
        <taxon>Agaricomycetes</taxon>
        <taxon>Agaricomycetidae</taxon>
        <taxon>Agaricales</taxon>
        <taxon>Agaricineae</taxon>
        <taxon>Strophariaceae</taxon>
        <taxon>Agrocybe</taxon>
    </lineage>
</organism>
<feature type="compositionally biased region" description="Low complexity" evidence="1">
    <location>
        <begin position="528"/>
        <end position="556"/>
    </location>
</feature>
<comment type="caution">
    <text evidence="2">The sequence shown here is derived from an EMBL/GenBank/DDBJ whole genome shotgun (WGS) entry which is preliminary data.</text>
</comment>
<dbReference type="Proteomes" id="UP001148786">
    <property type="component" value="Unassembled WGS sequence"/>
</dbReference>
<sequence length="566" mass="64207">MSSDSDSNESLVNALSSHQKEHRLKPFLNKCRIIAQCIHPFVDISRAFYAGIPNVAALGDKGGEEADEEEEEYTDEERAAFKAIMKLQRGFRQLVDACAQNPDAFIALINKVSEKVIGGRGDDTTKLKKSIVSLLFEDERKGSIFPSGLQQEVLLPNDPKSLRGWNHIETANLLCPLRLKEEFLQDPYAFIDSVNDNTIILTATDLPSFLYEAGTEYDEEREYIGLFRGFLMERVFRQIFTGPSSVFSPTQKVNKTKAKKFGLTEAYIALSSMKQWGELDDNFRLDYFYSNLVAILTNCKELPWYTDTIEWYTERVPGLRSKPGRKKKGPRTSNDHDSSEPSPAERIAAQLRAAGPADQGQVQEREQLHNAHQQVHGHRQVEEPHEPVENAREDSNDPKRRHRRKDDTNTESQDEPQDEEAPAQGPERSPVRELDESERNPRTEPHAQYQSEHEPQREHEHHQNRHPSAPPPRHAQPQVPSQARHPPLSEQEIRTSKKRLLERLFSGDSEDDDSLHQKRQHTAPATPKAPISKTATSTSSKPKAKAAPPKGPVVSKMAPTRKKQVR</sequence>
<accession>A0A9W8JVX4</accession>
<name>A0A9W8JVX4_9AGAR</name>
<keyword evidence="3" id="KW-1185">Reference proteome</keyword>
<reference evidence="2" key="1">
    <citation type="submission" date="2022-07" db="EMBL/GenBank/DDBJ databases">
        <title>Genome Sequence of Agrocybe chaxingu.</title>
        <authorList>
            <person name="Buettner E."/>
        </authorList>
    </citation>
    <scope>NUCLEOTIDE SEQUENCE</scope>
    <source>
        <strain evidence="2">MP-N11</strain>
    </source>
</reference>
<dbReference type="Pfam" id="PF20414">
    <property type="entry name" value="DUF6698"/>
    <property type="match status" value="1"/>
</dbReference>
<feature type="compositionally biased region" description="Acidic residues" evidence="1">
    <location>
        <begin position="412"/>
        <end position="421"/>
    </location>
</feature>